<dbReference type="Pfam" id="PF01386">
    <property type="entry name" value="Ribosomal_L25p"/>
    <property type="match status" value="1"/>
</dbReference>
<name>A0A6M1TMG6_9BACT</name>
<dbReference type="InterPro" id="IPR001021">
    <property type="entry name" value="Ribosomal_bL25_long"/>
</dbReference>
<dbReference type="PANTHER" id="PTHR33284:SF1">
    <property type="entry name" value="RIBOSOMAL PROTEIN L25_GLN-TRNA SYNTHETASE, ANTI-CODON-BINDING DOMAIN-CONTAINING PROTEIN"/>
    <property type="match status" value="1"/>
</dbReference>
<dbReference type="AlphaFoldDB" id="A0A6M1TMG6"/>
<comment type="similarity">
    <text evidence="5">Belongs to the bacterial ribosomal protein bL25 family. CTC subfamily.</text>
</comment>
<evidence type="ECO:0000256" key="4">
    <source>
        <dbReference type="ARBA" id="ARBA00023274"/>
    </source>
</evidence>
<dbReference type="PANTHER" id="PTHR33284">
    <property type="entry name" value="RIBOSOMAL PROTEIN L25/GLN-TRNA SYNTHETASE, ANTI-CODON-BINDING DOMAIN-CONTAINING PROTEIN"/>
    <property type="match status" value="1"/>
</dbReference>
<feature type="domain" description="Large ribosomal subunit protein bL25 L25" evidence="7">
    <location>
        <begin position="9"/>
        <end position="94"/>
    </location>
</feature>
<evidence type="ECO:0000259" key="8">
    <source>
        <dbReference type="Pfam" id="PF14693"/>
    </source>
</evidence>
<dbReference type="InterPro" id="IPR020057">
    <property type="entry name" value="Ribosomal_bL25_b-dom"/>
</dbReference>
<comment type="function">
    <text evidence="5">This is one of the proteins that binds to the 5S RNA in the ribosome where it forms part of the central protuberance.</text>
</comment>
<dbReference type="NCBIfam" id="TIGR00731">
    <property type="entry name" value="bL25_bact_ctc"/>
    <property type="match status" value="1"/>
</dbReference>
<dbReference type="CDD" id="cd00495">
    <property type="entry name" value="Ribosomal_L25_TL5_CTC"/>
    <property type="match status" value="1"/>
</dbReference>
<proteinExistence type="inferred from homology"/>
<dbReference type="GO" id="GO:0003735">
    <property type="term" value="F:structural constituent of ribosome"/>
    <property type="evidence" value="ECO:0007669"/>
    <property type="project" value="InterPro"/>
</dbReference>
<keyword evidence="2 5" id="KW-0694">RNA-binding</keyword>
<dbReference type="InterPro" id="IPR011035">
    <property type="entry name" value="Ribosomal_bL25/Gln-tRNA_synth"/>
</dbReference>
<dbReference type="GO" id="GO:0006412">
    <property type="term" value="P:translation"/>
    <property type="evidence" value="ECO:0007669"/>
    <property type="project" value="UniProtKB-UniRule"/>
</dbReference>
<evidence type="ECO:0000256" key="5">
    <source>
        <dbReference type="HAMAP-Rule" id="MF_01334"/>
    </source>
</evidence>
<sequence length="236" mass="26265">MTTPEVVELEGKIRETGRNAAKKLRDAMRVPAVLYGPKVDENVHFSIDELELEKILSVSKRQIINISIDGETHETLLKEVEFHPITDRPVHVDFYALAEDHEVTLSVPIKLEGTPVGVTEGGGRIFKPMQILRIRVTPDLIPGEYSVDISELEIGDNLHVRDLELEGIIPLDDLSRTLVTIRPPKSEALLTSSLISEEPSEEELEEGELPEGEEGELAEGEEAEGEEAEEDEETTE</sequence>
<evidence type="ECO:0000256" key="1">
    <source>
        <dbReference type="ARBA" id="ARBA00022730"/>
    </source>
</evidence>
<dbReference type="RefSeq" id="WP_165270522.1">
    <property type="nucleotide sequence ID" value="NZ_JAALLS010000022.1"/>
</dbReference>
<evidence type="ECO:0000256" key="3">
    <source>
        <dbReference type="ARBA" id="ARBA00022980"/>
    </source>
</evidence>
<dbReference type="HAMAP" id="MF_01334">
    <property type="entry name" value="Ribosomal_bL25_CTC"/>
    <property type="match status" value="1"/>
</dbReference>
<gene>
    <name evidence="5" type="primary">rplY</name>
    <name evidence="5" type="synonym">ctc</name>
    <name evidence="9" type="ORF">G3569_14675</name>
</gene>
<dbReference type="GO" id="GO:0008097">
    <property type="term" value="F:5S rRNA binding"/>
    <property type="evidence" value="ECO:0007669"/>
    <property type="project" value="InterPro"/>
</dbReference>
<feature type="compositionally biased region" description="Acidic residues" evidence="6">
    <location>
        <begin position="198"/>
        <end position="236"/>
    </location>
</feature>
<organism evidence="9 10">
    <name type="scientific">Fodinibius halophilus</name>
    <dbReference type="NCBI Taxonomy" id="1736908"/>
    <lineage>
        <taxon>Bacteria</taxon>
        <taxon>Pseudomonadati</taxon>
        <taxon>Balneolota</taxon>
        <taxon>Balneolia</taxon>
        <taxon>Balneolales</taxon>
        <taxon>Balneolaceae</taxon>
        <taxon>Fodinibius</taxon>
    </lineage>
</organism>
<dbReference type="InterPro" id="IPR020056">
    <property type="entry name" value="Rbsml_bL25/Gln-tRNA_synth_N"/>
</dbReference>
<dbReference type="Pfam" id="PF14693">
    <property type="entry name" value="Ribosomal_TL5_C"/>
    <property type="match status" value="1"/>
</dbReference>
<keyword evidence="4 5" id="KW-0687">Ribonucleoprotein</keyword>
<accession>A0A6M1TMG6</accession>
<dbReference type="Gene3D" id="2.170.120.20">
    <property type="entry name" value="Ribosomal protein L25, beta domain"/>
    <property type="match status" value="1"/>
</dbReference>
<protein>
    <recommendedName>
        <fullName evidence="5">Large ribosomal subunit protein bL25</fullName>
    </recommendedName>
    <alternativeName>
        <fullName evidence="5">General stress protein CTC</fullName>
    </alternativeName>
</protein>
<dbReference type="InterPro" id="IPR020930">
    <property type="entry name" value="Ribosomal_uL5_bac-type"/>
</dbReference>
<feature type="region of interest" description="Disordered" evidence="6">
    <location>
        <begin position="189"/>
        <end position="236"/>
    </location>
</feature>
<evidence type="ECO:0000313" key="10">
    <source>
        <dbReference type="Proteomes" id="UP000479132"/>
    </source>
</evidence>
<dbReference type="Proteomes" id="UP000479132">
    <property type="component" value="Unassembled WGS sequence"/>
</dbReference>
<keyword evidence="10" id="KW-1185">Reference proteome</keyword>
<evidence type="ECO:0000259" key="7">
    <source>
        <dbReference type="Pfam" id="PF01386"/>
    </source>
</evidence>
<evidence type="ECO:0000313" key="9">
    <source>
        <dbReference type="EMBL" id="NGP89600.1"/>
    </source>
</evidence>
<evidence type="ECO:0000256" key="6">
    <source>
        <dbReference type="SAM" id="MobiDB-lite"/>
    </source>
</evidence>
<comment type="subunit">
    <text evidence="5">Part of the 50S ribosomal subunit; part of the 5S rRNA/L5/L18/L25 subcomplex. Contacts the 5S rRNA. Binds to the 5S rRNA independently of L5 and L18.</text>
</comment>
<feature type="domain" description="Large ribosomal subunit protein bL25 beta" evidence="8">
    <location>
        <begin position="102"/>
        <end position="185"/>
    </location>
</feature>
<evidence type="ECO:0000256" key="2">
    <source>
        <dbReference type="ARBA" id="ARBA00022884"/>
    </source>
</evidence>
<dbReference type="SUPFAM" id="SSF50715">
    <property type="entry name" value="Ribosomal protein L25-like"/>
    <property type="match status" value="1"/>
</dbReference>
<dbReference type="EMBL" id="JAALLS010000022">
    <property type="protein sequence ID" value="NGP89600.1"/>
    <property type="molecule type" value="Genomic_DNA"/>
</dbReference>
<dbReference type="InterPro" id="IPR029751">
    <property type="entry name" value="Ribosomal_L25_dom"/>
</dbReference>
<reference evidence="9 10" key="1">
    <citation type="submission" date="2020-02" db="EMBL/GenBank/DDBJ databases">
        <title>Aliifodinibius halophilus 2W32, complete genome.</title>
        <authorList>
            <person name="Li Y."/>
            <person name="Wu S."/>
        </authorList>
    </citation>
    <scope>NUCLEOTIDE SEQUENCE [LARGE SCALE GENOMIC DNA]</scope>
    <source>
        <strain evidence="9 10">2W32</strain>
    </source>
</reference>
<keyword evidence="1 5" id="KW-0699">rRNA-binding</keyword>
<keyword evidence="3 5" id="KW-0689">Ribosomal protein</keyword>
<dbReference type="Gene3D" id="2.40.240.10">
    <property type="entry name" value="Ribosomal Protein L25, Chain P"/>
    <property type="match status" value="1"/>
</dbReference>
<dbReference type="GO" id="GO:0022625">
    <property type="term" value="C:cytosolic large ribosomal subunit"/>
    <property type="evidence" value="ECO:0007669"/>
    <property type="project" value="TreeGrafter"/>
</dbReference>
<dbReference type="InterPro" id="IPR037121">
    <property type="entry name" value="Ribosomal_bL25_C"/>
</dbReference>
<comment type="caution">
    <text evidence="9">The sequence shown here is derived from an EMBL/GenBank/DDBJ whole genome shotgun (WGS) entry which is preliminary data.</text>
</comment>